<evidence type="ECO:0000313" key="2">
    <source>
        <dbReference type="Proteomes" id="UP000502377"/>
    </source>
</evidence>
<evidence type="ECO:0000313" key="1">
    <source>
        <dbReference type="EMBL" id="QCD46548.1"/>
    </source>
</evidence>
<dbReference type="RefSeq" id="WP_002945105.1">
    <property type="nucleotide sequence ID" value="NZ_CP012543.1"/>
</dbReference>
<dbReference type="EMBL" id="CP012543">
    <property type="protein sequence ID" value="QCD46548.1"/>
    <property type="molecule type" value="Genomic_DNA"/>
</dbReference>
<gene>
    <name evidence="1" type="ORF">CRECT_0870</name>
</gene>
<proteinExistence type="predicted"/>
<sequence>MHKFTVKSKLKYGKFYLAEKRRRVKIRKFTRPWAQKRSSDAKRELCGLLPISVKSLKSRKNGAQINQICVKAQQNEAKF</sequence>
<reference evidence="1 2" key="1">
    <citation type="submission" date="2016-07" db="EMBL/GenBank/DDBJ databases">
        <title>Comparative genomics of the Campylobacter concisus group.</title>
        <authorList>
            <person name="Miller W.G."/>
            <person name="Yee E."/>
            <person name="Chapman M.H."/>
            <person name="Huynh S."/>
            <person name="Bono J.L."/>
            <person name="On S.L.W."/>
            <person name="StLeger J."/>
            <person name="Foster G."/>
            <person name="Parker C.T."/>
        </authorList>
    </citation>
    <scope>NUCLEOTIDE SEQUENCE [LARGE SCALE GENOMIC DNA]</scope>
    <source>
        <strain evidence="1 2">ATCC 33238</strain>
    </source>
</reference>
<dbReference type="KEGG" id="crx:CRECT_0870"/>
<dbReference type="AlphaFoldDB" id="A0A6G5QLH2"/>
<protein>
    <submittedName>
        <fullName evidence="1">Uncharacterized protein</fullName>
    </submittedName>
</protein>
<accession>A0A6G5QLH2</accession>
<dbReference type="Proteomes" id="UP000502377">
    <property type="component" value="Chromosome"/>
</dbReference>
<name>A0A6G5QLH2_CAMRE</name>
<organism evidence="1 2">
    <name type="scientific">Campylobacter rectus</name>
    <name type="common">Wolinella recta</name>
    <dbReference type="NCBI Taxonomy" id="203"/>
    <lineage>
        <taxon>Bacteria</taxon>
        <taxon>Pseudomonadati</taxon>
        <taxon>Campylobacterota</taxon>
        <taxon>Epsilonproteobacteria</taxon>
        <taxon>Campylobacterales</taxon>
        <taxon>Campylobacteraceae</taxon>
        <taxon>Campylobacter</taxon>
    </lineage>
</organism>